<reference evidence="1" key="1">
    <citation type="submission" date="2024-08" db="EMBL/GenBank/DDBJ databases">
        <authorList>
            <person name="Chaddad Z."/>
            <person name="Lamrabet M."/>
            <person name="Bouhnik O."/>
            <person name="Alami S."/>
            <person name="Wipf D."/>
            <person name="Courty P.E."/>
            <person name="Missbah El Idrissi M."/>
        </authorList>
    </citation>
    <scope>NUCLEOTIDE SEQUENCE</scope>
    <source>
        <strain evidence="1">LLZ17</strain>
    </source>
</reference>
<dbReference type="AlphaFoldDB" id="A0AB39XM55"/>
<proteinExistence type="predicted"/>
<gene>
    <name evidence="1" type="ORF">AB8Z38_06305</name>
</gene>
<accession>A0AB39XM55</accession>
<protein>
    <submittedName>
        <fullName evidence="1">Uncharacterized protein</fullName>
    </submittedName>
</protein>
<evidence type="ECO:0000313" key="1">
    <source>
        <dbReference type="EMBL" id="XDV59044.1"/>
    </source>
</evidence>
<name>A0AB39XM55_9BRAD</name>
<dbReference type="EMBL" id="CP165734">
    <property type="protein sequence ID" value="XDV59044.1"/>
    <property type="molecule type" value="Genomic_DNA"/>
</dbReference>
<dbReference type="RefSeq" id="WP_369723575.1">
    <property type="nucleotide sequence ID" value="NZ_CP165734.1"/>
</dbReference>
<organism evidence="1">
    <name type="scientific">Bradyrhizobium sp. LLZ17</name>
    <dbReference type="NCBI Taxonomy" id="3239388"/>
    <lineage>
        <taxon>Bacteria</taxon>
        <taxon>Pseudomonadati</taxon>
        <taxon>Pseudomonadota</taxon>
        <taxon>Alphaproteobacteria</taxon>
        <taxon>Hyphomicrobiales</taxon>
        <taxon>Nitrobacteraceae</taxon>
        <taxon>Bradyrhizobium</taxon>
    </lineage>
</organism>
<sequence>MTGSYEVCFGDGRASVFFYWDDGAGRRLRADLLTEAEALEQARTLAGAERDGDRRTR</sequence>